<feature type="region of interest" description="Disordered" evidence="1">
    <location>
        <begin position="496"/>
        <end position="516"/>
    </location>
</feature>
<gene>
    <name evidence="2" type="ORF">EJ02DRAFT_345124</name>
</gene>
<dbReference type="AlphaFoldDB" id="A0A6A5SSE9"/>
<evidence type="ECO:0000313" key="2">
    <source>
        <dbReference type="EMBL" id="KAF1942648.1"/>
    </source>
</evidence>
<proteinExistence type="predicted"/>
<feature type="compositionally biased region" description="Basic and acidic residues" evidence="1">
    <location>
        <begin position="176"/>
        <end position="186"/>
    </location>
</feature>
<feature type="compositionally biased region" description="Basic and acidic residues" evidence="1">
    <location>
        <begin position="118"/>
        <end position="130"/>
    </location>
</feature>
<reference evidence="2" key="1">
    <citation type="journal article" date="2020" name="Stud. Mycol.">
        <title>101 Dothideomycetes genomes: a test case for predicting lifestyles and emergence of pathogens.</title>
        <authorList>
            <person name="Haridas S."/>
            <person name="Albert R."/>
            <person name="Binder M."/>
            <person name="Bloem J."/>
            <person name="Labutti K."/>
            <person name="Salamov A."/>
            <person name="Andreopoulos B."/>
            <person name="Baker S."/>
            <person name="Barry K."/>
            <person name="Bills G."/>
            <person name="Bluhm B."/>
            <person name="Cannon C."/>
            <person name="Castanera R."/>
            <person name="Culley D."/>
            <person name="Daum C."/>
            <person name="Ezra D."/>
            <person name="Gonzalez J."/>
            <person name="Henrissat B."/>
            <person name="Kuo A."/>
            <person name="Liang C."/>
            <person name="Lipzen A."/>
            <person name="Lutzoni F."/>
            <person name="Magnuson J."/>
            <person name="Mondo S."/>
            <person name="Nolan M."/>
            <person name="Ohm R."/>
            <person name="Pangilinan J."/>
            <person name="Park H.-J."/>
            <person name="Ramirez L."/>
            <person name="Alfaro M."/>
            <person name="Sun H."/>
            <person name="Tritt A."/>
            <person name="Yoshinaga Y."/>
            <person name="Zwiers L.-H."/>
            <person name="Turgeon B."/>
            <person name="Goodwin S."/>
            <person name="Spatafora J."/>
            <person name="Crous P."/>
            <person name="Grigoriev I."/>
        </authorList>
    </citation>
    <scope>NUCLEOTIDE SEQUENCE</scope>
    <source>
        <strain evidence="2">CBS 161.51</strain>
    </source>
</reference>
<organism evidence="2 3">
    <name type="scientific">Clathrospora elynae</name>
    <dbReference type="NCBI Taxonomy" id="706981"/>
    <lineage>
        <taxon>Eukaryota</taxon>
        <taxon>Fungi</taxon>
        <taxon>Dikarya</taxon>
        <taxon>Ascomycota</taxon>
        <taxon>Pezizomycotina</taxon>
        <taxon>Dothideomycetes</taxon>
        <taxon>Pleosporomycetidae</taxon>
        <taxon>Pleosporales</taxon>
        <taxon>Diademaceae</taxon>
        <taxon>Clathrospora</taxon>
    </lineage>
</organism>
<feature type="non-terminal residue" evidence="2">
    <location>
        <position position="1"/>
    </location>
</feature>
<protein>
    <submittedName>
        <fullName evidence="2">Uncharacterized protein</fullName>
    </submittedName>
</protein>
<evidence type="ECO:0000313" key="3">
    <source>
        <dbReference type="Proteomes" id="UP000800038"/>
    </source>
</evidence>
<name>A0A6A5SSE9_9PLEO</name>
<keyword evidence="3" id="KW-1185">Reference proteome</keyword>
<feature type="region of interest" description="Disordered" evidence="1">
    <location>
        <begin position="312"/>
        <end position="339"/>
    </location>
</feature>
<feature type="region of interest" description="Disordered" evidence="1">
    <location>
        <begin position="101"/>
        <end position="200"/>
    </location>
</feature>
<feature type="region of interest" description="Disordered" evidence="1">
    <location>
        <begin position="584"/>
        <end position="606"/>
    </location>
</feature>
<dbReference type="OrthoDB" id="4716584at2759"/>
<sequence>AVAPGLSNRSSPPYVILHLRPLIPQSDIVRFHMFPSDISFKRFPQFDKPLAVWEPRYGHSNLFACHFMPPKTPDLVPRFRAHPHPQKRVVVVGTHCTMASAAPPRRFKPEPIETSVKSSKDKREEHPERPKPRRFAPQPIETTTNSNRKFAPQPIETTTRTNRRFAPEPIETTSRSSRDKFSKDWDEQTSPTGKFKREPMEATSICNSKLKSALKRPTKRFTPQLIETAQRSRKAGDAIPTLQPSDKTEATPDAIISSRKARILGILPTPPTNTPTFDLSQNPLFLEIQRNASPLSRRRSYFCSSQHSFRVPDLDPIESSESEASNPSSPTESSPYTSDHSFMYKEATRRRESVDDRSSGYLLELAAKAAEKQLREQAMAAFPNNDFHTQVDHYVDRDTEESEPSVNGSKREASFTEVNWDLEIMRKFQEKPVAEKEKLKQKAHIPIKRTEHVKPAFSPFGNPAGFLDAAAAKKFADERKDPELERMRKEARPPMLGKDLKFPRCGSPEPSRFDPTQGCDAVKTAMCYLSEQTKAASEKGESLWCGQGNGRQTSTTPSLWSTANSRASSTHGLWGGFCVNGGDKSPRGPTGLLTPSHERPNPMSPCPSPAMSLLPPTPPASSYGTMFGSNDFSNINEKLTMEQSITEDFGDDFVTQVYNYLSLGYPSMARPFDAELSKISMIPVVELRQDDYLAESRGYIRLGKDGNLTDSLITEETCSRWRALRIYIQEWARQHPGMSEDALLGRGTAVRKGSWAL</sequence>
<feature type="compositionally biased region" description="Low complexity" evidence="1">
    <location>
        <begin position="322"/>
        <end position="338"/>
    </location>
</feature>
<evidence type="ECO:0000256" key="1">
    <source>
        <dbReference type="SAM" id="MobiDB-lite"/>
    </source>
</evidence>
<dbReference type="EMBL" id="ML976033">
    <property type="protein sequence ID" value="KAF1942648.1"/>
    <property type="molecule type" value="Genomic_DNA"/>
</dbReference>
<feature type="region of interest" description="Disordered" evidence="1">
    <location>
        <begin position="229"/>
        <end position="250"/>
    </location>
</feature>
<accession>A0A6A5SSE9</accession>
<dbReference type="Proteomes" id="UP000800038">
    <property type="component" value="Unassembled WGS sequence"/>
</dbReference>